<evidence type="ECO:0000313" key="1">
    <source>
        <dbReference type="EMBL" id="QPS78922.1"/>
    </source>
</evidence>
<protein>
    <submittedName>
        <fullName evidence="1">General secretion pathway protein GspK</fullName>
    </submittedName>
</protein>
<name>A0A7T3DBP1_9BURK</name>
<gene>
    <name evidence="1" type="ORF">I6G47_18015</name>
</gene>
<sequence length="263" mass="28417">MMPRVRRWEAVARGDQGMALVLVLWIVAALAIFASSLGGVVRQEAAVGGVTRNMAEGRAVGEAAIYLTLQRMATSPTNLKAFESVTVPVAGRIIPVEVIPWSGLVNINNAPPALLALVLSRFSGLASGPAEAMAQAIVQTREEMRRRSIRVPFEATEDLLQVPGMTYAIYAPLRHFVVADSDGRPGVNLEASPLALRAVLETADVGGIRQAQSSSRYTVIARVPFDAAGAVLVMRQVDVRQQRPMGQLPWTDFSSMQVWQGRM</sequence>
<dbReference type="AlphaFoldDB" id="A0A7T3DBP1"/>
<dbReference type="SUPFAM" id="SSF47781">
    <property type="entry name" value="RuvA domain 2-like"/>
    <property type="match status" value="1"/>
</dbReference>
<dbReference type="Proteomes" id="UP000595064">
    <property type="component" value="Chromosome"/>
</dbReference>
<dbReference type="EMBL" id="CP065748">
    <property type="protein sequence ID" value="QPS78922.1"/>
    <property type="molecule type" value="Genomic_DNA"/>
</dbReference>
<accession>A0A7T3DBP1</accession>
<proteinExistence type="predicted"/>
<evidence type="ECO:0000313" key="2">
    <source>
        <dbReference type="Proteomes" id="UP000595064"/>
    </source>
</evidence>
<reference evidence="1 2" key="1">
    <citation type="submission" date="2020-12" db="EMBL/GenBank/DDBJ databases">
        <title>FDA dAtabase for Regulatory Grade micrObial Sequences (FDA-ARGOS): Supporting development and validation of Infectious Disease Dx tests.</title>
        <authorList>
            <person name="Sproer C."/>
            <person name="Gronow S."/>
            <person name="Severitt S."/>
            <person name="Schroder I."/>
            <person name="Tallon L."/>
            <person name="Sadzewicz L."/>
            <person name="Zhao X."/>
            <person name="Boylan J."/>
            <person name="Ott S."/>
            <person name="Bowen H."/>
            <person name="Vavikolanu K."/>
            <person name="Mehta A."/>
            <person name="Aluvathingal J."/>
            <person name="Nadendla S."/>
            <person name="Lowell S."/>
            <person name="Myers T."/>
            <person name="Yan Y."/>
            <person name="Sichtig H."/>
        </authorList>
    </citation>
    <scope>NUCLEOTIDE SEQUENCE [LARGE SCALE GENOMIC DNA]</scope>
    <source>
        <strain evidence="1 2">FDAARGOS_890</strain>
    </source>
</reference>
<dbReference type="InterPro" id="IPR010994">
    <property type="entry name" value="RuvA_2-like"/>
</dbReference>
<keyword evidence="2" id="KW-1185">Reference proteome</keyword>
<organism evidence="1 2">
    <name type="scientific">Delftia lacustris</name>
    <dbReference type="NCBI Taxonomy" id="558537"/>
    <lineage>
        <taxon>Bacteria</taxon>
        <taxon>Pseudomonadati</taxon>
        <taxon>Pseudomonadota</taxon>
        <taxon>Betaproteobacteria</taxon>
        <taxon>Burkholderiales</taxon>
        <taxon>Comamonadaceae</taxon>
        <taxon>Delftia</taxon>
    </lineage>
</organism>
<dbReference type="KEGG" id="dla:I6G47_18015"/>